<organism evidence="5 6">
    <name type="scientific">Sutterella megalosphaeroides</name>
    <dbReference type="NCBI Taxonomy" id="2494234"/>
    <lineage>
        <taxon>Bacteria</taxon>
        <taxon>Pseudomonadati</taxon>
        <taxon>Pseudomonadota</taxon>
        <taxon>Betaproteobacteria</taxon>
        <taxon>Burkholderiales</taxon>
        <taxon>Sutterellaceae</taxon>
        <taxon>Sutterella</taxon>
    </lineage>
</organism>
<feature type="domain" description="N-acetyltransferase" evidence="4">
    <location>
        <begin position="4"/>
        <end position="164"/>
    </location>
</feature>
<dbReference type="FunFam" id="3.40.630.30:FF:000064">
    <property type="entry name" value="GNAT family acetyltransferase"/>
    <property type="match status" value="1"/>
</dbReference>
<dbReference type="InterPro" id="IPR051016">
    <property type="entry name" value="Diverse_Substrate_AcTransf"/>
</dbReference>
<dbReference type="CDD" id="cd04301">
    <property type="entry name" value="NAT_SF"/>
    <property type="match status" value="1"/>
</dbReference>
<evidence type="ECO:0000256" key="3">
    <source>
        <dbReference type="ARBA" id="ARBA00023315"/>
    </source>
</evidence>
<dbReference type="AlphaFoldDB" id="A0A2Z6ICS9"/>
<dbReference type="OrthoDB" id="5295305at2"/>
<dbReference type="PANTHER" id="PTHR10545:SF29">
    <property type="entry name" value="GH14572P-RELATED"/>
    <property type="match status" value="1"/>
</dbReference>
<dbReference type="InterPro" id="IPR000182">
    <property type="entry name" value="GNAT_dom"/>
</dbReference>
<evidence type="ECO:0000313" key="6">
    <source>
        <dbReference type="Proteomes" id="UP000271003"/>
    </source>
</evidence>
<name>A0A2Z6ICS9_9BURK</name>
<accession>A0A2Z6ICS9</accession>
<dbReference type="EMBL" id="AP018786">
    <property type="protein sequence ID" value="BBF24132.1"/>
    <property type="molecule type" value="Genomic_DNA"/>
</dbReference>
<dbReference type="RefSeq" id="WP_120177676.1">
    <property type="nucleotide sequence ID" value="NZ_AP018786.1"/>
</dbReference>
<dbReference type="Gene3D" id="3.40.630.30">
    <property type="match status" value="1"/>
</dbReference>
<evidence type="ECO:0000256" key="2">
    <source>
        <dbReference type="ARBA" id="ARBA00022679"/>
    </source>
</evidence>
<dbReference type="KEGG" id="sutt:SUTMEG_20230"/>
<evidence type="ECO:0000313" key="5">
    <source>
        <dbReference type="EMBL" id="BBF24132.1"/>
    </source>
</evidence>
<dbReference type="SUPFAM" id="SSF55729">
    <property type="entry name" value="Acyl-CoA N-acyltransferases (Nat)"/>
    <property type="match status" value="1"/>
</dbReference>
<dbReference type="PANTHER" id="PTHR10545">
    <property type="entry name" value="DIAMINE N-ACETYLTRANSFERASE"/>
    <property type="match status" value="1"/>
</dbReference>
<dbReference type="InterPro" id="IPR016181">
    <property type="entry name" value="Acyl_CoA_acyltransferase"/>
</dbReference>
<dbReference type="GO" id="GO:0008080">
    <property type="term" value="F:N-acetyltransferase activity"/>
    <property type="evidence" value="ECO:0007669"/>
    <property type="project" value="TreeGrafter"/>
</dbReference>
<proteinExistence type="inferred from homology"/>
<keyword evidence="3" id="KW-0012">Acyltransferase</keyword>
<reference evidence="5 6" key="1">
    <citation type="journal article" date="2018" name="Int. J. Syst. Evol. Microbiol.">
        <title>Mesosutterella multiformis gen. nov., sp. nov., a member of the family Sutterellaceae and Sutterella megalosphaeroides sp. nov., isolated from human faeces.</title>
        <authorList>
            <person name="Sakamoto M."/>
            <person name="Ikeyama N."/>
            <person name="Kunihiro T."/>
            <person name="Iino T."/>
            <person name="Yuki M."/>
            <person name="Ohkuma M."/>
        </authorList>
    </citation>
    <scope>NUCLEOTIDE SEQUENCE [LARGE SCALE GENOMIC DNA]</scope>
    <source>
        <strain evidence="5 6">6FBBBH3</strain>
    </source>
</reference>
<protein>
    <submittedName>
        <fullName evidence="5">GCN5 family N-acetyltransferase</fullName>
    </submittedName>
</protein>
<comment type="similarity">
    <text evidence="1">Belongs to the acetyltransferase family.</text>
</comment>
<dbReference type="Pfam" id="PF00583">
    <property type="entry name" value="Acetyltransf_1"/>
    <property type="match status" value="1"/>
</dbReference>
<dbReference type="Proteomes" id="UP000271003">
    <property type="component" value="Chromosome"/>
</dbReference>
<gene>
    <name evidence="5" type="ORF">SUTMEG_20230</name>
</gene>
<evidence type="ECO:0000256" key="1">
    <source>
        <dbReference type="ARBA" id="ARBA00008694"/>
    </source>
</evidence>
<keyword evidence="2 5" id="KW-0808">Transferase</keyword>
<keyword evidence="6" id="KW-1185">Reference proteome</keyword>
<evidence type="ECO:0000259" key="4">
    <source>
        <dbReference type="PROSITE" id="PS51186"/>
    </source>
</evidence>
<sequence length="179" mass="20523">MTHFDIRSARPEDAATVSELIHALARYEELDHQCTATPESVYEELFGERSIIRCVLAWEQGPEGERPVGFALYFFNFSTFLTRRGLYLEDLFVVPEARRSGCGRRLIRYLAREAVKEGCGRFEWVVLDWNQPAIDFYQKLGATILNDWRICRVDRATMERLAAEPDEAVSQPGDGISDV</sequence>
<dbReference type="PROSITE" id="PS51186">
    <property type="entry name" value="GNAT"/>
    <property type="match status" value="1"/>
</dbReference>